<organism evidence="1 2">
    <name type="scientific">Phaeocystis globosa virus PgV-16T</name>
    <dbReference type="NCBI Taxonomy" id="3071227"/>
    <lineage>
        <taxon>Viruses</taxon>
        <taxon>Varidnaviria</taxon>
        <taxon>Bamfordvirae</taxon>
        <taxon>Nucleocytoviricota</taxon>
        <taxon>Megaviricetes</taxon>
        <taxon>Imitervirales</taxon>
        <taxon>Mesomimiviridae</taxon>
        <taxon>Tethysvirus</taxon>
        <taxon>Tethysvirus hollandense</taxon>
    </lineage>
</organism>
<name>A0AC59EX06_9VIRU</name>
<proteinExistence type="predicted"/>
<gene>
    <name evidence="1" type="ORF">PGCG_00152</name>
</gene>
<evidence type="ECO:0000313" key="2">
    <source>
        <dbReference type="Proteomes" id="UP000204225"/>
    </source>
</evidence>
<evidence type="ECO:0000313" key="1">
    <source>
        <dbReference type="EMBL" id="AGM15463.1"/>
    </source>
</evidence>
<sequence length="278" mass="30789">MYQYKIMSATATATMIQEVVAIMDRSGSMRGKVEDSVGGFNTTLEVLREEKEENAKINVSVKLFDNEEILLFSSLPLEEVRPLEVRQFVPRGQTALLDAIGNTVTHFMEKKLMDPAAYDCCTIYVVTDGLENCSRSYTHSTIKKLVQAADEKYNIKVIYLAANQDAILEARNIGIGEGQAINYSETSAETNAVYRSAASMVKRHRSSDPFEFLPAERSASQSCCTPPVAPALRMPPPPTRSGHHISQISLDNTIVGPPPLGVDVDPPRLMRQLNFQFD</sequence>
<dbReference type="EMBL" id="KC662249">
    <property type="protein sequence ID" value="AGM15463.1"/>
    <property type="molecule type" value="Genomic_DNA"/>
</dbReference>
<protein>
    <submittedName>
        <fullName evidence="1">von Willebrand factor type A domain-containing protein</fullName>
    </submittedName>
</protein>
<keyword evidence="2" id="KW-1185">Reference proteome</keyword>
<reference evidence="1 2" key="1">
    <citation type="journal article" date="2013" name="Proc. Natl. Acad. Sci. U.S.A.">
        <title>Genome of Phaeocystis globosa virus PgV-16T highlights the common ancestry of the largest known DNA viruses infecting eukaryotes.</title>
        <authorList>
            <person name="Santini S."/>
            <person name="Jeudy S."/>
            <person name="Bartoli J."/>
            <person name="Poirot O."/>
            <person name="Lescot M."/>
            <person name="Abergel C."/>
            <person name="Barbe V."/>
            <person name="Wommack K.E."/>
            <person name="Noordeloos A.A."/>
            <person name="Brussaard C.P."/>
            <person name="Claverie J.M."/>
        </authorList>
    </citation>
    <scope>NUCLEOTIDE SEQUENCE [LARGE SCALE GENOMIC DNA]</scope>
    <source>
        <strain evidence="1 2">16T</strain>
    </source>
</reference>
<accession>A0AC59EX06</accession>
<dbReference type="Proteomes" id="UP000204225">
    <property type="component" value="Segment"/>
</dbReference>